<dbReference type="SUPFAM" id="SSF53335">
    <property type="entry name" value="S-adenosyl-L-methionine-dependent methyltransferases"/>
    <property type="match status" value="1"/>
</dbReference>
<dbReference type="InterPro" id="IPR023397">
    <property type="entry name" value="SAM-dep_MeTrfase_MraW_recog"/>
</dbReference>
<feature type="region of interest" description="Disordered" evidence="5">
    <location>
        <begin position="108"/>
        <end position="127"/>
    </location>
</feature>
<protein>
    <submittedName>
        <fullName evidence="6">Methyltransferase-like protein 15</fullName>
    </submittedName>
</protein>
<dbReference type="PANTHER" id="PTHR11265:SF0">
    <property type="entry name" value="12S RRNA N4-METHYLCYTIDINE METHYLTRANSFERASE"/>
    <property type="match status" value="1"/>
</dbReference>
<accession>A0A3R7QXH0</accession>
<feature type="compositionally biased region" description="Low complexity" evidence="5">
    <location>
        <begin position="113"/>
        <end position="127"/>
    </location>
</feature>
<dbReference type="PANTHER" id="PTHR11265">
    <property type="entry name" value="S-ADENOSYL-METHYLTRANSFERASE MRAW"/>
    <property type="match status" value="1"/>
</dbReference>
<evidence type="ECO:0000256" key="1">
    <source>
        <dbReference type="ARBA" id="ARBA00010396"/>
    </source>
</evidence>
<reference evidence="6 7" key="1">
    <citation type="submission" date="2018-04" db="EMBL/GenBank/DDBJ databases">
        <authorList>
            <person name="Zhang X."/>
            <person name="Yuan J."/>
            <person name="Li F."/>
            <person name="Xiang J."/>
        </authorList>
    </citation>
    <scope>NUCLEOTIDE SEQUENCE [LARGE SCALE GENOMIC DNA]</scope>
    <source>
        <tissue evidence="6">Muscle</tissue>
    </source>
</reference>
<dbReference type="AlphaFoldDB" id="A0A3R7QXH0"/>
<feature type="compositionally biased region" description="Basic residues" evidence="5">
    <location>
        <begin position="360"/>
        <end position="373"/>
    </location>
</feature>
<dbReference type="OrthoDB" id="6356893at2759"/>
<dbReference type="Pfam" id="PF01795">
    <property type="entry name" value="Methyltransf_5"/>
    <property type="match status" value="1"/>
</dbReference>
<dbReference type="GO" id="GO:0070475">
    <property type="term" value="P:rRNA base methylation"/>
    <property type="evidence" value="ECO:0007669"/>
    <property type="project" value="TreeGrafter"/>
</dbReference>
<evidence type="ECO:0000256" key="2">
    <source>
        <dbReference type="ARBA" id="ARBA00022603"/>
    </source>
</evidence>
<evidence type="ECO:0000256" key="4">
    <source>
        <dbReference type="ARBA" id="ARBA00022691"/>
    </source>
</evidence>
<keyword evidence="4" id="KW-0949">S-adenosyl-L-methionine</keyword>
<proteinExistence type="inferred from homology"/>
<dbReference type="Gene3D" id="3.40.50.150">
    <property type="entry name" value="Vaccinia Virus protein VP39"/>
    <property type="match status" value="1"/>
</dbReference>
<comment type="caution">
    <text evidence="6">The sequence shown here is derived from an EMBL/GenBank/DDBJ whole genome shotgun (WGS) entry which is preliminary data.</text>
</comment>
<feature type="region of interest" description="Disordered" evidence="5">
    <location>
        <begin position="353"/>
        <end position="373"/>
    </location>
</feature>
<comment type="similarity">
    <text evidence="1">Belongs to the methyltransferase superfamily. RsmH family.</text>
</comment>
<organism evidence="6 7">
    <name type="scientific">Penaeus vannamei</name>
    <name type="common">Whiteleg shrimp</name>
    <name type="synonym">Litopenaeus vannamei</name>
    <dbReference type="NCBI Taxonomy" id="6689"/>
    <lineage>
        <taxon>Eukaryota</taxon>
        <taxon>Metazoa</taxon>
        <taxon>Ecdysozoa</taxon>
        <taxon>Arthropoda</taxon>
        <taxon>Crustacea</taxon>
        <taxon>Multicrustacea</taxon>
        <taxon>Malacostraca</taxon>
        <taxon>Eumalacostraca</taxon>
        <taxon>Eucarida</taxon>
        <taxon>Decapoda</taxon>
        <taxon>Dendrobranchiata</taxon>
        <taxon>Penaeoidea</taxon>
        <taxon>Penaeidae</taxon>
        <taxon>Penaeus</taxon>
    </lineage>
</organism>
<name>A0A3R7QXH0_PENVA</name>
<evidence type="ECO:0000313" key="6">
    <source>
        <dbReference type="EMBL" id="ROT81901.1"/>
    </source>
</evidence>
<dbReference type="STRING" id="6689.A0A3R7QXH0"/>
<dbReference type="EMBL" id="QCYY01000905">
    <property type="protein sequence ID" value="ROT81901.1"/>
    <property type="molecule type" value="Genomic_DNA"/>
</dbReference>
<evidence type="ECO:0000256" key="3">
    <source>
        <dbReference type="ARBA" id="ARBA00022679"/>
    </source>
</evidence>
<dbReference type="SUPFAM" id="SSF81799">
    <property type="entry name" value="Putative methyltransferase TM0872, insert domain"/>
    <property type="match status" value="1"/>
</dbReference>
<dbReference type="InterPro" id="IPR029063">
    <property type="entry name" value="SAM-dependent_MTases_sf"/>
</dbReference>
<sequence>MESYPSPSLLFSPSHLGKTSSLLPPPPFPSHTSSSFLLPPPFPQPPPFFHLLSLPLFPGPHSPSFFSQATPSSPLFSPWHPSLPFSSLPPLFPFPFAKPFSPPHLPLLPQHPPSFSSQATPSSPSFPSHTLLLPFSPPSHTSLSPSFPSLPPAPLTPTGDPSADNGHPARLNSDQMTAASILQHIDEDSLYKVLKFYGEEKNARKIARALVESRYLFRKLETTKELAELVMTVIGQEYRLDKLQRSSHPATKTFQALRILVNNELNELEYGLRLAHFYLQPGASLVAISFHSLEDTIIKRHITGMDIDKTPLSIGSGVGKHRSSLSTYSAVEMESMMKKPWAPLDKHVILPSEREVQKNPRSRSAKLRAARKC</sequence>
<evidence type="ECO:0000313" key="7">
    <source>
        <dbReference type="Proteomes" id="UP000283509"/>
    </source>
</evidence>
<feature type="region of interest" description="Disordered" evidence="5">
    <location>
        <begin position="142"/>
        <end position="171"/>
    </location>
</feature>
<keyword evidence="3 6" id="KW-0808">Transferase</keyword>
<dbReference type="Proteomes" id="UP000283509">
    <property type="component" value="Unassembled WGS sequence"/>
</dbReference>
<evidence type="ECO:0000256" key="5">
    <source>
        <dbReference type="SAM" id="MobiDB-lite"/>
    </source>
</evidence>
<keyword evidence="7" id="KW-1185">Reference proteome</keyword>
<reference evidence="6 7" key="2">
    <citation type="submission" date="2019-01" db="EMBL/GenBank/DDBJ databases">
        <title>The decoding of complex shrimp genome reveals the adaptation for benthos swimmer, frequently molting mechanism and breeding impact on genome.</title>
        <authorList>
            <person name="Sun Y."/>
            <person name="Gao Y."/>
            <person name="Yu Y."/>
        </authorList>
    </citation>
    <scope>NUCLEOTIDE SEQUENCE [LARGE SCALE GENOMIC DNA]</scope>
    <source>
        <tissue evidence="6">Muscle</tissue>
    </source>
</reference>
<gene>
    <name evidence="6" type="ORF">C7M84_024930</name>
</gene>
<dbReference type="InterPro" id="IPR002903">
    <property type="entry name" value="RsmH"/>
</dbReference>
<dbReference type="GO" id="GO:0071424">
    <property type="term" value="F:rRNA (cytosine-N4-)-methyltransferase activity"/>
    <property type="evidence" value="ECO:0007669"/>
    <property type="project" value="TreeGrafter"/>
</dbReference>
<keyword evidence="2 6" id="KW-0489">Methyltransferase</keyword>
<dbReference type="Gene3D" id="1.10.150.170">
    <property type="entry name" value="Putative methyltransferase TM0872, insert domain"/>
    <property type="match status" value="1"/>
</dbReference>